<accession>A0ABV5JD02</accession>
<evidence type="ECO:0000259" key="13">
    <source>
        <dbReference type="Pfam" id="PF02803"/>
    </source>
</evidence>
<dbReference type="NCBIfam" id="TIGR02430">
    <property type="entry name" value="pcaF"/>
    <property type="match status" value="1"/>
</dbReference>
<protein>
    <recommendedName>
        <fullName evidence="5">Beta-ketoadipyl-CoA thiolase</fullName>
        <ecNumber evidence="4">2.3.1.174</ecNumber>
    </recommendedName>
    <alternativeName>
        <fullName evidence="9">3-oxoadipyl-CoA thiolase</fullName>
    </alternativeName>
</protein>
<organism evidence="14 15">
    <name type="scientific">Pseudohalocynthiibacter aestuariivivens</name>
    <dbReference type="NCBI Taxonomy" id="1591409"/>
    <lineage>
        <taxon>Bacteria</taxon>
        <taxon>Pseudomonadati</taxon>
        <taxon>Pseudomonadota</taxon>
        <taxon>Alphaproteobacteria</taxon>
        <taxon>Rhodobacterales</taxon>
        <taxon>Paracoccaceae</taxon>
        <taxon>Pseudohalocynthiibacter</taxon>
    </lineage>
</organism>
<evidence type="ECO:0000259" key="12">
    <source>
        <dbReference type="Pfam" id="PF00108"/>
    </source>
</evidence>
<gene>
    <name evidence="14" type="primary">pcaF</name>
    <name evidence="14" type="ORF">ACFFUT_01190</name>
</gene>
<dbReference type="SUPFAM" id="SSF53901">
    <property type="entry name" value="Thiolase-like"/>
    <property type="match status" value="2"/>
</dbReference>
<evidence type="ECO:0000256" key="5">
    <source>
        <dbReference type="ARBA" id="ARBA00016181"/>
    </source>
</evidence>
<evidence type="ECO:0000256" key="1">
    <source>
        <dbReference type="ARBA" id="ARBA00003720"/>
    </source>
</evidence>
<dbReference type="PIRSF" id="PIRSF000429">
    <property type="entry name" value="Ac-CoA_Ac_transf"/>
    <property type="match status" value="1"/>
</dbReference>
<evidence type="ECO:0000256" key="3">
    <source>
        <dbReference type="ARBA" id="ARBA00010982"/>
    </source>
</evidence>
<dbReference type="NCBIfam" id="TIGR01930">
    <property type="entry name" value="AcCoA-C-Actrans"/>
    <property type="match status" value="1"/>
</dbReference>
<feature type="domain" description="Thiolase N-terminal" evidence="12">
    <location>
        <begin position="4"/>
        <end position="267"/>
    </location>
</feature>
<dbReference type="Proteomes" id="UP001589683">
    <property type="component" value="Unassembled WGS sequence"/>
</dbReference>
<evidence type="ECO:0000256" key="11">
    <source>
        <dbReference type="RuleBase" id="RU003557"/>
    </source>
</evidence>
<evidence type="ECO:0000256" key="10">
    <source>
        <dbReference type="ARBA" id="ARBA00048527"/>
    </source>
</evidence>
<evidence type="ECO:0000256" key="4">
    <source>
        <dbReference type="ARBA" id="ARBA00012233"/>
    </source>
</evidence>
<evidence type="ECO:0000256" key="2">
    <source>
        <dbReference type="ARBA" id="ARBA00005071"/>
    </source>
</evidence>
<dbReference type="Gene3D" id="3.40.47.10">
    <property type="match status" value="1"/>
</dbReference>
<dbReference type="PROSITE" id="PS00098">
    <property type="entry name" value="THIOLASE_1"/>
    <property type="match status" value="1"/>
</dbReference>
<evidence type="ECO:0000256" key="6">
    <source>
        <dbReference type="ARBA" id="ARBA00022679"/>
    </source>
</evidence>
<reference evidence="14 15" key="1">
    <citation type="submission" date="2024-09" db="EMBL/GenBank/DDBJ databases">
        <authorList>
            <person name="Sun Q."/>
            <person name="Mori K."/>
        </authorList>
    </citation>
    <scope>NUCLEOTIDE SEQUENCE [LARGE SCALE GENOMIC DNA]</scope>
    <source>
        <strain evidence="14 15">CECT 8726</strain>
    </source>
</reference>
<dbReference type="PANTHER" id="PTHR18919">
    <property type="entry name" value="ACETYL-COA C-ACYLTRANSFERASE"/>
    <property type="match status" value="1"/>
</dbReference>
<dbReference type="EMBL" id="JBHMEA010000007">
    <property type="protein sequence ID" value="MFB9230397.1"/>
    <property type="molecule type" value="Genomic_DNA"/>
</dbReference>
<dbReference type="Pfam" id="PF02803">
    <property type="entry name" value="Thiolase_C"/>
    <property type="match status" value="1"/>
</dbReference>
<sequence length="400" mass="41586">MTAFICDAIRTPIGRYGGVLSSIRADDLAAVPISALKGRNPEVDWASIDDVIFGSANQAGEDNRNVARMASLLAGLPIEVPGTTINRLCASGMDAVGMASRGIKSGDYELAIAGGVESMSRAPFVMPKAETAFSRANVVHDTTIGWRFINPKMKAAYGVDSMPQTADNVAADYNISREDQDAFAARSQARWAAAHEAGIFAEEIVPVEVPQRRGDPIVVDTDEHPRPGTDAAKLSKLRGVNGPDLSVTAGNASGVNDGAAALLLASEYAAVQNGLIPMARVVGMAAAGVAPRIMGIGPVPATRKVLAKTGLSLKDMDVIELNEAFASQGLATLRKLGLPDDAVHVNANGGAIAMGHPLGMSGARLVLTAAYQLKRTGGRYALCTMCVGVGQGTAIIIERI</sequence>
<dbReference type="CDD" id="cd00751">
    <property type="entry name" value="thiolase"/>
    <property type="match status" value="1"/>
</dbReference>
<dbReference type="InterPro" id="IPR012793">
    <property type="entry name" value="PcaF"/>
</dbReference>
<dbReference type="EC" id="2.3.1.174" evidence="4"/>
<dbReference type="InterPro" id="IPR016039">
    <property type="entry name" value="Thiolase-like"/>
</dbReference>
<dbReference type="PROSITE" id="PS00099">
    <property type="entry name" value="THIOLASE_3"/>
    <property type="match status" value="1"/>
</dbReference>
<dbReference type="RefSeq" id="WP_213887698.1">
    <property type="nucleotide sequence ID" value="NZ_JAGFNU010000001.1"/>
</dbReference>
<keyword evidence="15" id="KW-1185">Reference proteome</keyword>
<comment type="catalytic activity">
    <reaction evidence="10">
        <text>succinyl-CoA + acetyl-CoA = 3-oxoadipyl-CoA + CoA</text>
        <dbReference type="Rhea" id="RHEA:19481"/>
        <dbReference type="ChEBI" id="CHEBI:57287"/>
        <dbReference type="ChEBI" id="CHEBI:57288"/>
        <dbReference type="ChEBI" id="CHEBI:57292"/>
        <dbReference type="ChEBI" id="CHEBI:57348"/>
        <dbReference type="EC" id="2.3.1.174"/>
    </reaction>
</comment>
<dbReference type="Pfam" id="PF00108">
    <property type="entry name" value="Thiolase_N"/>
    <property type="match status" value="1"/>
</dbReference>
<dbReference type="InterPro" id="IPR020615">
    <property type="entry name" value="Thiolase_acyl_enz_int_AS"/>
</dbReference>
<evidence type="ECO:0000313" key="15">
    <source>
        <dbReference type="Proteomes" id="UP001589683"/>
    </source>
</evidence>
<dbReference type="InterPro" id="IPR020613">
    <property type="entry name" value="Thiolase_CS"/>
</dbReference>
<comment type="similarity">
    <text evidence="3 11">Belongs to the thiolase-like superfamily. Thiolase family.</text>
</comment>
<comment type="pathway">
    <text evidence="2">Aromatic compound metabolism; beta-ketoadipate pathway; acetyl-CoA and succinyl-CoA from 3-oxoadipate: step 2/2.</text>
</comment>
<keyword evidence="7" id="KW-0058">Aromatic hydrocarbons catabolism</keyword>
<evidence type="ECO:0000256" key="9">
    <source>
        <dbReference type="ARBA" id="ARBA00041222"/>
    </source>
</evidence>
<dbReference type="InterPro" id="IPR020617">
    <property type="entry name" value="Thiolase_C"/>
</dbReference>
<keyword evidence="8 11" id="KW-0012">Acyltransferase</keyword>
<evidence type="ECO:0000256" key="7">
    <source>
        <dbReference type="ARBA" id="ARBA00022797"/>
    </source>
</evidence>
<dbReference type="PANTHER" id="PTHR18919:SF107">
    <property type="entry name" value="ACETYL-COA ACETYLTRANSFERASE, CYTOSOLIC"/>
    <property type="match status" value="1"/>
</dbReference>
<feature type="domain" description="Thiolase C-terminal" evidence="13">
    <location>
        <begin position="277"/>
        <end position="399"/>
    </location>
</feature>
<comment type="function">
    <text evidence="1">Catalyzes thiolytic cleavage of beta-ketoadipyl-CoA to succinyl-CoA and acetyl-CoA.</text>
</comment>
<dbReference type="InterPro" id="IPR002155">
    <property type="entry name" value="Thiolase"/>
</dbReference>
<dbReference type="InterPro" id="IPR020616">
    <property type="entry name" value="Thiolase_N"/>
</dbReference>
<dbReference type="PROSITE" id="PS00737">
    <property type="entry name" value="THIOLASE_2"/>
    <property type="match status" value="1"/>
</dbReference>
<keyword evidence="6 11" id="KW-0808">Transferase</keyword>
<dbReference type="NCBIfam" id="NF006551">
    <property type="entry name" value="PRK09050.1"/>
    <property type="match status" value="1"/>
</dbReference>
<evidence type="ECO:0000256" key="8">
    <source>
        <dbReference type="ARBA" id="ARBA00023315"/>
    </source>
</evidence>
<name>A0ABV5JD02_9RHOB</name>
<comment type="caution">
    <text evidence="14">The sequence shown here is derived from an EMBL/GenBank/DDBJ whole genome shotgun (WGS) entry which is preliminary data.</text>
</comment>
<dbReference type="InterPro" id="IPR020610">
    <property type="entry name" value="Thiolase_AS"/>
</dbReference>
<evidence type="ECO:0000313" key="14">
    <source>
        <dbReference type="EMBL" id="MFB9230397.1"/>
    </source>
</evidence>
<proteinExistence type="inferred from homology"/>
<dbReference type="GO" id="GO:0033812">
    <property type="term" value="F:3-oxoadipyl-CoA thiolase activity"/>
    <property type="evidence" value="ECO:0007669"/>
    <property type="project" value="UniProtKB-EC"/>
</dbReference>